<proteinExistence type="predicted"/>
<sequence>MMRVWNLQLWSMIHYPTGLENMPEYSASLGCTNASRVFSDVKTTFAVPTAPVEAVHSLDIAGSAVGTLTIAQGLPDASDIKYETFVHSSDPTLLDLIAFTQAPLPDRVDPLHETRVIVETPAFDIFTGACVRYDMTVYIPSSVSSLDIRAHGNGALQLKFDERSNFEVDALSVTIEMPDSRNLIMPHKGVRADIMTIGMASGWLVGDVTIVNETRLGREDGNMTLNAHIYPAPSHEDPPAPANLDTTTGSGPSSYIFYMADAGHSRRPIHSVHRSLGEDMLWLVYPQVTVNGTVNITASNYPGGRLEHHDPDGPDSIVSQSDGPIVFFAHSF</sequence>
<dbReference type="InParanoid" id="A0A165DDM5"/>
<gene>
    <name evidence="1" type="ORF">LAESUDRAFT_727823</name>
</gene>
<organism evidence="1 2">
    <name type="scientific">Laetiporus sulphureus 93-53</name>
    <dbReference type="NCBI Taxonomy" id="1314785"/>
    <lineage>
        <taxon>Eukaryota</taxon>
        <taxon>Fungi</taxon>
        <taxon>Dikarya</taxon>
        <taxon>Basidiomycota</taxon>
        <taxon>Agaricomycotina</taxon>
        <taxon>Agaricomycetes</taxon>
        <taxon>Polyporales</taxon>
        <taxon>Laetiporus</taxon>
    </lineage>
</organism>
<dbReference type="GeneID" id="63826329"/>
<dbReference type="OrthoDB" id="2991206at2759"/>
<evidence type="ECO:0000313" key="1">
    <source>
        <dbReference type="EMBL" id="KZT04644.1"/>
    </source>
</evidence>
<evidence type="ECO:0000313" key="2">
    <source>
        <dbReference type="Proteomes" id="UP000076871"/>
    </source>
</evidence>
<name>A0A165DDM5_9APHY</name>
<accession>A0A165DDM5</accession>
<keyword evidence="2" id="KW-1185">Reference proteome</keyword>
<dbReference type="EMBL" id="KV427635">
    <property type="protein sequence ID" value="KZT04644.1"/>
    <property type="molecule type" value="Genomic_DNA"/>
</dbReference>
<protein>
    <submittedName>
        <fullName evidence="1">Uncharacterized protein</fullName>
    </submittedName>
</protein>
<reference evidence="1 2" key="1">
    <citation type="journal article" date="2016" name="Mol. Biol. Evol.">
        <title>Comparative Genomics of Early-Diverging Mushroom-Forming Fungi Provides Insights into the Origins of Lignocellulose Decay Capabilities.</title>
        <authorList>
            <person name="Nagy L.G."/>
            <person name="Riley R."/>
            <person name="Tritt A."/>
            <person name="Adam C."/>
            <person name="Daum C."/>
            <person name="Floudas D."/>
            <person name="Sun H."/>
            <person name="Yadav J.S."/>
            <person name="Pangilinan J."/>
            <person name="Larsson K.H."/>
            <person name="Matsuura K."/>
            <person name="Barry K."/>
            <person name="Labutti K."/>
            <person name="Kuo R."/>
            <person name="Ohm R.A."/>
            <person name="Bhattacharya S.S."/>
            <person name="Shirouzu T."/>
            <person name="Yoshinaga Y."/>
            <person name="Martin F.M."/>
            <person name="Grigoriev I.V."/>
            <person name="Hibbett D.S."/>
        </authorList>
    </citation>
    <scope>NUCLEOTIDE SEQUENCE [LARGE SCALE GENOMIC DNA]</scope>
    <source>
        <strain evidence="1 2">93-53</strain>
    </source>
</reference>
<dbReference type="Proteomes" id="UP000076871">
    <property type="component" value="Unassembled WGS sequence"/>
</dbReference>
<dbReference type="AlphaFoldDB" id="A0A165DDM5"/>
<dbReference type="RefSeq" id="XP_040762384.1">
    <property type="nucleotide sequence ID" value="XM_040909300.1"/>
</dbReference>